<feature type="transmembrane region" description="Helical" evidence="13">
    <location>
        <begin position="133"/>
        <end position="157"/>
    </location>
</feature>
<keyword evidence="8 12" id="KW-0653">Protein transport</keyword>
<evidence type="ECO:0000256" key="4">
    <source>
        <dbReference type="ARBA" id="ARBA00022448"/>
    </source>
</evidence>
<evidence type="ECO:0000256" key="13">
    <source>
        <dbReference type="SAM" id="Phobius"/>
    </source>
</evidence>
<evidence type="ECO:0000313" key="15">
    <source>
        <dbReference type="Proteomes" id="UP000675920"/>
    </source>
</evidence>
<comment type="similarity">
    <text evidence="12">Belongs to the exbB/tolQ family.</text>
</comment>
<keyword evidence="5" id="KW-1003">Cell membrane</keyword>
<comment type="subunit">
    <text evidence="2">The accessory proteins ExbB and ExbD seem to form a complex with TonB.</text>
</comment>
<reference evidence="16" key="4">
    <citation type="journal article" date="2020" name="Nat. Microbiol.">
        <title>Structures of the stator complex that drives rotation of the bacterial flagellum.</title>
        <authorList>
            <person name="Deme J.C."/>
            <person name="Johnson S."/>
            <person name="Vickery O."/>
            <person name="Aron A."/>
            <person name="Monkhouse H."/>
            <person name="Griffiths T."/>
            <person name="James R.H."/>
            <person name="Berks B.C."/>
            <person name="Coulton J.W."/>
            <person name="Stansfeld P.J."/>
            <person name="Lea S.M."/>
        </authorList>
    </citation>
    <scope>NUCLEOTIDE SEQUENCE</scope>
</reference>
<keyword evidence="6" id="KW-0997">Cell inner membrane</keyword>
<evidence type="ECO:0000313" key="16">
    <source>
        <dbReference type="RefSeq" id="WP_028312505.1"/>
    </source>
</evidence>
<dbReference type="OrthoDB" id="9805133at2"/>
<comment type="subcellular location">
    <subcellularLocation>
        <location evidence="1">Cell inner membrane</location>
        <topology evidence="1">Multi-pass membrane protein</topology>
    </subcellularLocation>
    <subcellularLocation>
        <location evidence="12">Membrane</location>
        <topology evidence="12">Multi-pass membrane protein</topology>
    </subcellularLocation>
</comment>
<evidence type="ECO:0000256" key="3">
    <source>
        <dbReference type="ARBA" id="ARBA00022093"/>
    </source>
</evidence>
<dbReference type="InterPro" id="IPR002898">
    <property type="entry name" value="MotA_ExbB_proton_chnl"/>
</dbReference>
<evidence type="ECO:0000256" key="8">
    <source>
        <dbReference type="ARBA" id="ARBA00022927"/>
    </source>
</evidence>
<dbReference type="RefSeq" id="WP_028312505.1">
    <property type="nucleotide sequence ID" value="NZ_KI519499.1"/>
</dbReference>
<evidence type="ECO:0000256" key="11">
    <source>
        <dbReference type="ARBA" id="ARBA00024816"/>
    </source>
</evidence>
<evidence type="ECO:0000256" key="12">
    <source>
        <dbReference type="RuleBase" id="RU004057"/>
    </source>
</evidence>
<reference evidence="16" key="5">
    <citation type="submission" date="2025-08" db="UniProtKB">
        <authorList>
            <consortium name="RefSeq"/>
        </authorList>
    </citation>
    <scope>IDENTIFICATION</scope>
</reference>
<comment type="function">
    <text evidence="11">Involved in the TonB-dependent energy-dependent transport of various receptor-bound substrates. Protects ExbD from proteolytic degradation and functionally stabilizes TonB.</text>
</comment>
<proteinExistence type="inferred from homology"/>
<protein>
    <recommendedName>
        <fullName evidence="3">Biopolymer transport protein ExbB</fullName>
    </recommendedName>
</protein>
<name>A0A8B6X758_9BURK</name>
<dbReference type="AlphaFoldDB" id="A0A8B6X758"/>
<keyword evidence="7 13" id="KW-0812">Transmembrane</keyword>
<feature type="transmembrane region" description="Helical" evidence="13">
    <location>
        <begin position="177"/>
        <end position="198"/>
    </location>
</feature>
<dbReference type="GO" id="GO:0017038">
    <property type="term" value="P:protein import"/>
    <property type="evidence" value="ECO:0007669"/>
    <property type="project" value="TreeGrafter"/>
</dbReference>
<evidence type="ECO:0000259" key="14">
    <source>
        <dbReference type="Pfam" id="PF01618"/>
    </source>
</evidence>
<dbReference type="PANTHER" id="PTHR30625">
    <property type="entry name" value="PROTEIN TOLQ"/>
    <property type="match status" value="1"/>
</dbReference>
<evidence type="ECO:0000256" key="2">
    <source>
        <dbReference type="ARBA" id="ARBA00011471"/>
    </source>
</evidence>
<keyword evidence="10 13" id="KW-0472">Membrane</keyword>
<organism evidence="15 16">
    <name type="scientific">Derxia gummosa DSM 723</name>
    <dbReference type="NCBI Taxonomy" id="1121388"/>
    <lineage>
        <taxon>Bacteria</taxon>
        <taxon>Pseudomonadati</taxon>
        <taxon>Pseudomonadota</taxon>
        <taxon>Betaproteobacteria</taxon>
        <taxon>Burkholderiales</taxon>
        <taxon>Alcaligenaceae</taxon>
        <taxon>Derxia</taxon>
    </lineage>
</organism>
<dbReference type="Pfam" id="PF01618">
    <property type="entry name" value="MotA_ExbB"/>
    <property type="match status" value="1"/>
</dbReference>
<reference evidence="16" key="3">
    <citation type="journal article" date="2017" name="Methods Mol. Biol.">
        <title>Structure of the MotA/B Proton Channel.</title>
        <authorList>
            <person name="Kitao A."/>
            <person name="Nishihara Y."/>
        </authorList>
    </citation>
    <scope>NUCLEOTIDE SEQUENCE</scope>
</reference>
<feature type="domain" description="MotA/TolQ/ExbB proton channel" evidence="14">
    <location>
        <begin position="108"/>
        <end position="206"/>
    </location>
</feature>
<evidence type="ECO:0000256" key="10">
    <source>
        <dbReference type="ARBA" id="ARBA00023136"/>
    </source>
</evidence>
<evidence type="ECO:0000256" key="1">
    <source>
        <dbReference type="ARBA" id="ARBA00004429"/>
    </source>
</evidence>
<accession>A0A8B6X758</accession>
<dbReference type="PANTHER" id="PTHR30625:SF14">
    <property type="entry name" value="BIOPOLYMER TRANSPORT PROTEIN EXBB"/>
    <property type="match status" value="1"/>
</dbReference>
<evidence type="ECO:0000256" key="7">
    <source>
        <dbReference type="ARBA" id="ARBA00022692"/>
    </source>
</evidence>
<dbReference type="InterPro" id="IPR050790">
    <property type="entry name" value="ExbB/TolQ_transport"/>
</dbReference>
<keyword evidence="4 12" id="KW-0813">Transport</keyword>
<reference evidence="16" key="1">
    <citation type="journal article" date="2001" name="Mol. Microbiol.">
        <title>The TolQ-TolR proteins energize TolA and share homologies with the flagellar motor proteins MotA-MotB.</title>
        <authorList>
            <person name="Cascales E."/>
            <person name="Lloubes R."/>
            <person name="Sturgis J.N."/>
        </authorList>
    </citation>
    <scope>NUCLEOTIDE SEQUENCE</scope>
</reference>
<evidence type="ECO:0000256" key="6">
    <source>
        <dbReference type="ARBA" id="ARBA00022519"/>
    </source>
</evidence>
<dbReference type="GO" id="GO:0005886">
    <property type="term" value="C:plasma membrane"/>
    <property type="evidence" value="ECO:0007669"/>
    <property type="project" value="UniProtKB-SubCell"/>
</dbReference>
<keyword evidence="9 13" id="KW-1133">Transmembrane helix</keyword>
<feature type="transmembrane region" description="Helical" evidence="13">
    <location>
        <begin position="18"/>
        <end position="39"/>
    </location>
</feature>
<evidence type="ECO:0000256" key="9">
    <source>
        <dbReference type="ARBA" id="ARBA00022989"/>
    </source>
</evidence>
<reference evidence="16" key="2">
    <citation type="journal article" date="2016" name="Nature">
        <title>Structural insight into the role of the Ton complex in energy transduction.</title>
        <authorList>
            <person name="Celia H."/>
            <person name="Noinaj N."/>
            <person name="Zakharov S.D."/>
            <person name="Bordignon E."/>
            <person name="Botos I."/>
            <person name="Santamaria M."/>
            <person name="Barnard T.J."/>
            <person name="Cramer W.A."/>
            <person name="Lloubes R."/>
            <person name="Buchanan S.K."/>
        </authorList>
    </citation>
    <scope>NUCLEOTIDE SEQUENCE</scope>
</reference>
<dbReference type="Proteomes" id="UP000675920">
    <property type="component" value="Unplaced"/>
</dbReference>
<evidence type="ECO:0000256" key="5">
    <source>
        <dbReference type="ARBA" id="ARBA00022475"/>
    </source>
</evidence>
<sequence>MDHSQAFSLASLWNQTDAVGKGVTVLLISLSISSWYVIVTKIVQIARMRALSRNAESSFWDASNFNDALASLGSARDNPYYAVAARTRDAAEHHSQRHGALHDSIRLDDWLASSLRLSIDEAIARMSGGMSMLASIAGSAPFVGLFGTVWGVYHALVAMGGSGAQTIDKVAGPVGEALIMTALGLAVAIPAGFAYNAFVRANKATAGRLNRFGFDLHSYFVTGARLAPTVAAGNRERASLAVIPAAAGRA</sequence>
<keyword evidence="15" id="KW-1185">Reference proteome</keyword>